<dbReference type="Proteomes" id="UP000054770">
    <property type="component" value="Unassembled WGS sequence"/>
</dbReference>
<name>A0A158KMX6_9BURK</name>
<gene>
    <name evidence="1" type="ORF">AWB68_06534</name>
</gene>
<comment type="caution">
    <text evidence="1">The sequence shown here is derived from an EMBL/GenBank/DDBJ whole genome shotgun (WGS) entry which is preliminary data.</text>
</comment>
<proteinExistence type="predicted"/>
<protein>
    <submittedName>
        <fullName evidence="1">Uncharacterized protein</fullName>
    </submittedName>
</protein>
<sequence length="194" mass="21499">MPSRAPKVSLPRAWYAILPPVPRLLDWLCTIVGVDEPQRWLAWWRVLDCLHEQGRLPPLATPAGAKFVAALDAAIQHDLAAGLVNAGEQFSLLTKLRDFTSPGLEKTHARLRENAKKGGASRSKWTDDERLMVAQAVAQILAAHPKVSVSNAATRVLTAIEAGRLSGVRRLDPDTGRTLGRRSVERWYSRMRKV</sequence>
<accession>A0A158KMX6</accession>
<evidence type="ECO:0000313" key="1">
    <source>
        <dbReference type="EMBL" id="SAL82472.1"/>
    </source>
</evidence>
<dbReference type="EMBL" id="FCON02000120">
    <property type="protein sequence ID" value="SAL82472.1"/>
    <property type="molecule type" value="Genomic_DNA"/>
</dbReference>
<organism evidence="1 2">
    <name type="scientific">Caballeronia choica</name>
    <dbReference type="NCBI Taxonomy" id="326476"/>
    <lineage>
        <taxon>Bacteria</taxon>
        <taxon>Pseudomonadati</taxon>
        <taxon>Pseudomonadota</taxon>
        <taxon>Betaproteobacteria</taxon>
        <taxon>Burkholderiales</taxon>
        <taxon>Burkholderiaceae</taxon>
        <taxon>Caballeronia</taxon>
    </lineage>
</organism>
<reference evidence="1" key="1">
    <citation type="submission" date="2016-01" db="EMBL/GenBank/DDBJ databases">
        <authorList>
            <person name="Peeters C."/>
        </authorList>
    </citation>
    <scope>NUCLEOTIDE SEQUENCE [LARGE SCALE GENOMIC DNA]</scope>
    <source>
        <strain evidence="1">LMG 22940</strain>
    </source>
</reference>
<keyword evidence="2" id="KW-1185">Reference proteome</keyword>
<evidence type="ECO:0000313" key="2">
    <source>
        <dbReference type="Proteomes" id="UP000054770"/>
    </source>
</evidence>
<dbReference type="AlphaFoldDB" id="A0A158KMX6"/>